<dbReference type="PROSITE" id="PS50262">
    <property type="entry name" value="G_PROTEIN_RECEP_F1_2"/>
    <property type="match status" value="1"/>
</dbReference>
<dbReference type="GO" id="GO:0004930">
    <property type="term" value="F:G protein-coupled receptor activity"/>
    <property type="evidence" value="ECO:0007669"/>
    <property type="project" value="UniProtKB-KW"/>
</dbReference>
<feature type="transmembrane region" description="Helical" evidence="9">
    <location>
        <begin position="99"/>
        <end position="125"/>
    </location>
</feature>
<dbReference type="SMART" id="SM01381">
    <property type="entry name" value="7TM_GPCR_Srsx"/>
    <property type="match status" value="1"/>
</dbReference>
<dbReference type="GO" id="GO:0007200">
    <property type="term" value="P:phospholipase C-activating G protein-coupled receptor signaling pathway"/>
    <property type="evidence" value="ECO:0007669"/>
    <property type="project" value="TreeGrafter"/>
</dbReference>
<keyword evidence="8" id="KW-0807">Transducer</keyword>
<feature type="domain" description="G-protein coupled receptors family 1 profile" evidence="10">
    <location>
        <begin position="79"/>
        <end position="301"/>
    </location>
</feature>
<evidence type="ECO:0000256" key="1">
    <source>
        <dbReference type="ARBA" id="ARBA00004141"/>
    </source>
</evidence>
<dbReference type="GeneID" id="120044114"/>
<dbReference type="SUPFAM" id="SSF81321">
    <property type="entry name" value="Family A G protein-coupled receptor-like"/>
    <property type="match status" value="1"/>
</dbReference>
<evidence type="ECO:0000256" key="4">
    <source>
        <dbReference type="ARBA" id="ARBA00023040"/>
    </source>
</evidence>
<keyword evidence="3 9" id="KW-1133">Transmembrane helix</keyword>
<dbReference type="KEGG" id="snh:120044114"/>
<protein>
    <submittedName>
        <fullName evidence="12">G-protein coupled receptor 183-A-like</fullName>
    </submittedName>
</protein>
<dbReference type="GO" id="GO:0005886">
    <property type="term" value="C:plasma membrane"/>
    <property type="evidence" value="ECO:0007669"/>
    <property type="project" value="TreeGrafter"/>
</dbReference>
<sequence length="337" mass="37831">MLNQSLALRLYQSDQRPHVQGNSYDTNIHRTNVKELNLTSSSKSTVKPFSVFDGCEENVSGILFDLSVQTFNVFLGLPANILVMVILFRNRKEPSSSDIFLGCLAFMDAYFGIMVPFSYLNIYYWNSKDVWFALMFSFGVKDTSGPLFLSCICLDRFVAVLFPLSYGQLKDTKYRVSLSAVVLGLTFTYASAKTIGGLHNFEKVFTGTILATFGWMVLCNGAILVALKRSSGSGKDDMHPMKKKAFKMVMSVLSIIVFNYLPSVALFPFQDHYPLDTFRCLVQPVGYAFINISSSIQPIIYLSRLEKIPFLPEAWNKRGSCSKVKDKEVKVETISPA</sequence>
<evidence type="ECO:0000256" key="7">
    <source>
        <dbReference type="ARBA" id="ARBA00023180"/>
    </source>
</evidence>
<feature type="transmembrane region" description="Helical" evidence="9">
    <location>
        <begin position="248"/>
        <end position="269"/>
    </location>
</feature>
<dbReference type="PRINTS" id="PR00237">
    <property type="entry name" value="GPCRRHODOPSN"/>
</dbReference>
<dbReference type="RefSeq" id="XP_038844632.1">
    <property type="nucleotide sequence ID" value="XM_038988704.1"/>
</dbReference>
<evidence type="ECO:0000259" key="10">
    <source>
        <dbReference type="PROSITE" id="PS50262"/>
    </source>
</evidence>
<evidence type="ECO:0000313" key="11">
    <source>
        <dbReference type="Proteomes" id="UP000808372"/>
    </source>
</evidence>
<keyword evidence="5 9" id="KW-0472">Membrane</keyword>
<evidence type="ECO:0000256" key="6">
    <source>
        <dbReference type="ARBA" id="ARBA00023170"/>
    </source>
</evidence>
<evidence type="ECO:0000256" key="3">
    <source>
        <dbReference type="ARBA" id="ARBA00022989"/>
    </source>
</evidence>
<gene>
    <name evidence="12" type="primary">LOC120044114</name>
</gene>
<proteinExistence type="predicted"/>
<feature type="transmembrane region" description="Helical" evidence="9">
    <location>
        <begin position="204"/>
        <end position="227"/>
    </location>
</feature>
<keyword evidence="11" id="KW-1185">Reference proteome</keyword>
<feature type="transmembrane region" description="Helical" evidence="9">
    <location>
        <begin position="281"/>
        <end position="302"/>
    </location>
</feature>
<reference evidence="12" key="1">
    <citation type="submission" date="2025-08" db="UniProtKB">
        <authorList>
            <consortium name="RefSeq"/>
        </authorList>
    </citation>
    <scope>IDENTIFICATION</scope>
    <source>
        <tissue evidence="12">White muscle</tissue>
    </source>
</reference>
<feature type="transmembrane region" description="Helical" evidence="9">
    <location>
        <begin position="145"/>
        <end position="164"/>
    </location>
</feature>
<dbReference type="InterPro" id="IPR000276">
    <property type="entry name" value="GPCR_Rhodpsn"/>
</dbReference>
<dbReference type="Pfam" id="PF00001">
    <property type="entry name" value="7tm_1"/>
    <property type="match status" value="1"/>
</dbReference>
<evidence type="ECO:0000256" key="2">
    <source>
        <dbReference type="ARBA" id="ARBA00022692"/>
    </source>
</evidence>
<organism evidence="11 12">
    <name type="scientific">Salvelinus namaycush</name>
    <name type="common">Lake trout</name>
    <name type="synonym">Salmo namaycush</name>
    <dbReference type="NCBI Taxonomy" id="8040"/>
    <lineage>
        <taxon>Eukaryota</taxon>
        <taxon>Metazoa</taxon>
        <taxon>Chordata</taxon>
        <taxon>Craniata</taxon>
        <taxon>Vertebrata</taxon>
        <taxon>Euteleostomi</taxon>
        <taxon>Actinopterygii</taxon>
        <taxon>Neopterygii</taxon>
        <taxon>Teleostei</taxon>
        <taxon>Protacanthopterygii</taxon>
        <taxon>Salmoniformes</taxon>
        <taxon>Salmonidae</taxon>
        <taxon>Salmoninae</taxon>
        <taxon>Salvelinus</taxon>
    </lineage>
</organism>
<dbReference type="AlphaFoldDB" id="A0A8U0QJU0"/>
<comment type="subcellular location">
    <subcellularLocation>
        <location evidence="1">Membrane</location>
        <topology evidence="1">Multi-pass membrane protein</topology>
    </subcellularLocation>
</comment>
<dbReference type="PANTHER" id="PTHR24232">
    <property type="entry name" value="G-PROTEIN COUPLED RECEPTOR"/>
    <property type="match status" value="1"/>
</dbReference>
<dbReference type="PANTHER" id="PTHR24232:SF107">
    <property type="entry name" value="HYDROXYCARBOXYLIC ACID RECEPTOR 2-LIKE"/>
    <property type="match status" value="1"/>
</dbReference>
<evidence type="ECO:0000256" key="9">
    <source>
        <dbReference type="SAM" id="Phobius"/>
    </source>
</evidence>
<dbReference type="InterPro" id="IPR017452">
    <property type="entry name" value="GPCR_Rhodpsn_7TM"/>
</dbReference>
<keyword evidence="4" id="KW-0297">G-protein coupled receptor</keyword>
<name>A0A8U0QJU0_SALNM</name>
<evidence type="ECO:0000256" key="8">
    <source>
        <dbReference type="ARBA" id="ARBA00023224"/>
    </source>
</evidence>
<keyword evidence="2 9" id="KW-0812">Transmembrane</keyword>
<evidence type="ECO:0000313" key="12">
    <source>
        <dbReference type="RefSeq" id="XP_038844632.1"/>
    </source>
</evidence>
<keyword evidence="6" id="KW-0675">Receptor</keyword>
<accession>A0A8U0QJU0</accession>
<feature type="transmembrane region" description="Helical" evidence="9">
    <location>
        <begin position="66"/>
        <end position="87"/>
    </location>
</feature>
<keyword evidence="7" id="KW-0325">Glycoprotein</keyword>
<dbReference type="Proteomes" id="UP000808372">
    <property type="component" value="Chromosome 3"/>
</dbReference>
<dbReference type="GO" id="GO:0035025">
    <property type="term" value="P:positive regulation of Rho protein signal transduction"/>
    <property type="evidence" value="ECO:0007669"/>
    <property type="project" value="TreeGrafter"/>
</dbReference>
<dbReference type="Gene3D" id="1.20.1070.10">
    <property type="entry name" value="Rhodopsin 7-helix transmembrane proteins"/>
    <property type="match status" value="1"/>
</dbReference>
<evidence type="ECO:0000256" key="5">
    <source>
        <dbReference type="ARBA" id="ARBA00023136"/>
    </source>
</evidence>
<feature type="transmembrane region" description="Helical" evidence="9">
    <location>
        <begin position="176"/>
        <end position="192"/>
    </location>
</feature>